<evidence type="ECO:0000313" key="2">
    <source>
        <dbReference type="Proteomes" id="UP000565719"/>
    </source>
</evidence>
<evidence type="ECO:0000313" key="1">
    <source>
        <dbReference type="EMBL" id="NOH70817.1"/>
    </source>
</evidence>
<organism evidence="1 2">
    <name type="scientific">Vibrio pectenicida</name>
    <dbReference type="NCBI Taxonomy" id="62763"/>
    <lineage>
        <taxon>Bacteria</taxon>
        <taxon>Pseudomonadati</taxon>
        <taxon>Pseudomonadota</taxon>
        <taxon>Gammaproteobacteria</taxon>
        <taxon>Vibrionales</taxon>
        <taxon>Vibrionaceae</taxon>
        <taxon>Vibrio</taxon>
    </lineage>
</organism>
<name>A0A7Y3ZXB4_9VIBR</name>
<dbReference type="AlphaFoldDB" id="A0A7Y3ZXB4"/>
<dbReference type="Proteomes" id="UP000565719">
    <property type="component" value="Unassembled WGS sequence"/>
</dbReference>
<reference evidence="1 2" key="1">
    <citation type="submission" date="2019-09" db="EMBL/GenBank/DDBJ databases">
        <title>Draft genome sequencing and comparative genomics of hatchery-associated Vibrios.</title>
        <authorList>
            <person name="Kehlet-Delgado H."/>
            <person name="Mueller R.S."/>
        </authorList>
    </citation>
    <scope>NUCLEOTIDE SEQUENCE [LARGE SCALE GENOMIC DNA]</scope>
    <source>
        <strain evidence="1 2">99-46-Y</strain>
    </source>
</reference>
<protein>
    <submittedName>
        <fullName evidence="1">Uncharacterized protein</fullName>
    </submittedName>
</protein>
<sequence>MKKIIVYSFSILCIYSSLSYSMTYVYCGLSDGSDWDWLLDQNGNYETIEGTWGRIHQRNGRYFNVFRVTESHFDSKAFSCPAGYTPQPADRGTSRWEVFEIQKPNGTQVLVDSYKTYYNTGGAIPSAYRL</sequence>
<accession>A0A7Y3ZXB4</accession>
<gene>
    <name evidence="1" type="ORF">F0225_05600</name>
</gene>
<dbReference type="EMBL" id="VTXC01000011">
    <property type="protein sequence ID" value="NOH70817.1"/>
    <property type="molecule type" value="Genomic_DNA"/>
</dbReference>
<proteinExistence type="predicted"/>
<comment type="caution">
    <text evidence="1">The sequence shown here is derived from an EMBL/GenBank/DDBJ whole genome shotgun (WGS) entry which is preliminary data.</text>
</comment>